<keyword evidence="6" id="KW-0472">Membrane</keyword>
<evidence type="ECO:0000313" key="10">
    <source>
        <dbReference type="Proteomes" id="UP000198552"/>
    </source>
</evidence>
<dbReference type="Pfam" id="PF00672">
    <property type="entry name" value="HAMP"/>
    <property type="match status" value="1"/>
</dbReference>
<evidence type="ECO:0000259" key="8">
    <source>
        <dbReference type="PROSITE" id="PS50885"/>
    </source>
</evidence>
<dbReference type="InterPro" id="IPR003660">
    <property type="entry name" value="HAMP_dom"/>
</dbReference>
<dbReference type="RefSeq" id="WP_091567169.1">
    <property type="nucleotide sequence ID" value="NZ_FNHP01000002.1"/>
</dbReference>
<feature type="domain" description="HAMP" evidence="8">
    <location>
        <begin position="218"/>
        <end position="270"/>
    </location>
</feature>
<dbReference type="PROSITE" id="PS50111">
    <property type="entry name" value="CHEMOTAXIS_TRANSDUC_2"/>
    <property type="match status" value="1"/>
</dbReference>
<dbReference type="EMBL" id="FNHP01000002">
    <property type="protein sequence ID" value="SDM11315.1"/>
    <property type="molecule type" value="Genomic_DNA"/>
</dbReference>
<reference evidence="10" key="1">
    <citation type="submission" date="2016-10" db="EMBL/GenBank/DDBJ databases">
        <authorList>
            <person name="Varghese N."/>
            <person name="Submissions S."/>
        </authorList>
    </citation>
    <scope>NUCLEOTIDE SEQUENCE [LARGE SCALE GENOMIC DNA]</scope>
    <source>
        <strain evidence="10">EPL6</strain>
    </source>
</reference>
<dbReference type="PANTHER" id="PTHR43531">
    <property type="entry name" value="PROTEIN ICFG"/>
    <property type="match status" value="1"/>
</dbReference>
<evidence type="ECO:0000313" key="9">
    <source>
        <dbReference type="EMBL" id="SDM11315.1"/>
    </source>
</evidence>
<dbReference type="InterPro" id="IPR004089">
    <property type="entry name" value="MCPsignal_dom"/>
</dbReference>
<dbReference type="STRING" id="1527607.SAMN05428957_102378"/>
<gene>
    <name evidence="9" type="ORF">SAMN05428957_102378</name>
</gene>
<accession>A0A1G9QLY8</accession>
<dbReference type="PRINTS" id="PR00260">
    <property type="entry name" value="CHEMTRNSDUCR"/>
</dbReference>
<dbReference type="GO" id="GO:0005886">
    <property type="term" value="C:plasma membrane"/>
    <property type="evidence" value="ECO:0007669"/>
    <property type="project" value="TreeGrafter"/>
</dbReference>
<keyword evidence="4" id="KW-0807">Transducer</keyword>
<proteinExistence type="inferred from homology"/>
<keyword evidence="2" id="KW-0488">Methylation</keyword>
<dbReference type="SMART" id="SM00283">
    <property type="entry name" value="MA"/>
    <property type="match status" value="1"/>
</dbReference>
<keyword evidence="10" id="KW-1185">Reference proteome</keyword>
<organism evidence="9 10">
    <name type="scientific">Oryzisolibacter propanilivorax</name>
    <dbReference type="NCBI Taxonomy" id="1527607"/>
    <lineage>
        <taxon>Bacteria</taxon>
        <taxon>Pseudomonadati</taxon>
        <taxon>Pseudomonadota</taxon>
        <taxon>Betaproteobacteria</taxon>
        <taxon>Burkholderiales</taxon>
        <taxon>Comamonadaceae</taxon>
        <taxon>Oryzisolibacter</taxon>
    </lineage>
</organism>
<keyword evidence="5" id="KW-0175">Coiled coil</keyword>
<dbReference type="SUPFAM" id="SSF58104">
    <property type="entry name" value="Methyl-accepting chemotaxis protein (MCP) signaling domain"/>
    <property type="match status" value="1"/>
</dbReference>
<protein>
    <submittedName>
        <fullName evidence="9">Methyl-accepting chemotaxis protein</fullName>
    </submittedName>
</protein>
<dbReference type="PANTHER" id="PTHR43531:SF14">
    <property type="entry name" value="METHYL-ACCEPTING CHEMOTAXIS PROTEIN I-RELATED"/>
    <property type="match status" value="1"/>
</dbReference>
<dbReference type="InterPro" id="IPR051310">
    <property type="entry name" value="MCP_chemotaxis"/>
</dbReference>
<dbReference type="FunFam" id="1.10.287.950:FF:000001">
    <property type="entry name" value="Methyl-accepting chemotaxis sensory transducer"/>
    <property type="match status" value="1"/>
</dbReference>
<dbReference type="PROSITE" id="PS50885">
    <property type="entry name" value="HAMP"/>
    <property type="match status" value="1"/>
</dbReference>
<dbReference type="InterPro" id="IPR004090">
    <property type="entry name" value="Chemotax_Me-accpt_rcpt"/>
</dbReference>
<dbReference type="InterPro" id="IPR024478">
    <property type="entry name" value="HlyB_4HB_MCP"/>
</dbReference>
<comment type="subcellular location">
    <subcellularLocation>
        <location evidence="1">Membrane</location>
    </subcellularLocation>
</comment>
<dbReference type="CDD" id="cd06225">
    <property type="entry name" value="HAMP"/>
    <property type="match status" value="1"/>
</dbReference>
<evidence type="ECO:0000256" key="4">
    <source>
        <dbReference type="PROSITE-ProRule" id="PRU00284"/>
    </source>
</evidence>
<comment type="similarity">
    <text evidence="3">Belongs to the methyl-accepting chemotaxis (MCP) protein family.</text>
</comment>
<dbReference type="Pfam" id="PF12729">
    <property type="entry name" value="4HB_MCP_1"/>
    <property type="match status" value="1"/>
</dbReference>
<dbReference type="GO" id="GO:0007165">
    <property type="term" value="P:signal transduction"/>
    <property type="evidence" value="ECO:0007669"/>
    <property type="project" value="UniProtKB-KW"/>
</dbReference>
<keyword evidence="6" id="KW-1133">Transmembrane helix</keyword>
<evidence type="ECO:0000256" key="6">
    <source>
        <dbReference type="SAM" id="Phobius"/>
    </source>
</evidence>
<dbReference type="Pfam" id="PF00015">
    <property type="entry name" value="MCPsignal"/>
    <property type="match status" value="1"/>
</dbReference>
<dbReference type="CDD" id="cd11386">
    <property type="entry name" value="MCP_signal"/>
    <property type="match status" value="1"/>
</dbReference>
<feature type="coiled-coil region" evidence="5">
    <location>
        <begin position="493"/>
        <end position="520"/>
    </location>
</feature>
<dbReference type="SMART" id="SM00304">
    <property type="entry name" value="HAMP"/>
    <property type="match status" value="1"/>
</dbReference>
<dbReference type="AlphaFoldDB" id="A0A1G9QLY8"/>
<evidence type="ECO:0000256" key="1">
    <source>
        <dbReference type="ARBA" id="ARBA00004370"/>
    </source>
</evidence>
<feature type="transmembrane region" description="Helical" evidence="6">
    <location>
        <begin position="16"/>
        <end position="39"/>
    </location>
</feature>
<evidence type="ECO:0000256" key="5">
    <source>
        <dbReference type="SAM" id="Coils"/>
    </source>
</evidence>
<keyword evidence="6" id="KW-0812">Transmembrane</keyword>
<evidence type="ECO:0000256" key="3">
    <source>
        <dbReference type="ARBA" id="ARBA00029447"/>
    </source>
</evidence>
<dbReference type="Gene3D" id="1.10.287.950">
    <property type="entry name" value="Methyl-accepting chemotaxis protein"/>
    <property type="match status" value="1"/>
</dbReference>
<dbReference type="Proteomes" id="UP000198552">
    <property type="component" value="Unassembled WGS sequence"/>
</dbReference>
<feature type="transmembrane region" description="Helical" evidence="6">
    <location>
        <begin position="196"/>
        <end position="218"/>
    </location>
</feature>
<evidence type="ECO:0000259" key="7">
    <source>
        <dbReference type="PROSITE" id="PS50111"/>
    </source>
</evidence>
<name>A0A1G9QLY8_9BURK</name>
<feature type="coiled-coil region" evidence="5">
    <location>
        <begin position="155"/>
        <end position="182"/>
    </location>
</feature>
<dbReference type="OrthoDB" id="9151832at2"/>
<dbReference type="GO" id="GO:0004888">
    <property type="term" value="F:transmembrane signaling receptor activity"/>
    <property type="evidence" value="ECO:0007669"/>
    <property type="project" value="InterPro"/>
</dbReference>
<evidence type="ECO:0000256" key="2">
    <source>
        <dbReference type="ARBA" id="ARBA00022481"/>
    </source>
</evidence>
<feature type="domain" description="Methyl-accepting transducer" evidence="7">
    <location>
        <begin position="275"/>
        <end position="504"/>
    </location>
</feature>
<dbReference type="GO" id="GO:0006935">
    <property type="term" value="P:chemotaxis"/>
    <property type="evidence" value="ECO:0007669"/>
    <property type="project" value="InterPro"/>
</dbReference>
<sequence>MNLDALMRAFSIRTRMIGAIAVVMALLALLGGAGMLGMLRIHAQSQDFITQSHAAVALLGQLRGELGNVRQHEKDMIIHYEKPEQVRMAKGQWDAAVEAAIQVAQQMAQVLPEEDRASAQEVAGFLKAYRERFAPVARQLEDGGYDTATIANRMSERAIEQVANATAQMQQLERSLSEDVQQAIDTQSSTAERTKWLFILAVVLAIVVVVPLTLLNMVSICRPLATARAMAQAIAGGDLSQRVTVQGRDEVADLQRALVDMQQGLAGLVSQVRDASGSIATASQQIAMGNQDLSARTEQTASNAQEAVASLSQLTATVQQTASSSQVASQLAATASGSAVRGGDVVQQVVGSMQDIAGSSRKIGDIIGLIDSIAFQTNILALNAAVEAARAGEQGRGFAVVAGEVRSLAQRSAQAASEIKQLIGASVTAVDGGVRQVEDAGRAMQEIVSGVQRVTDIIGEINAAASEQSAGIGQVNGAVGEIDRMTQQNAALVEESAAAAESLREQAARLSQVVQQFRLDGGDLLASAGAPLASTGRAPALGGQLRPALAA</sequence>